<dbReference type="EMBL" id="KV417325">
    <property type="protein sequence ID" value="KZO91319.1"/>
    <property type="molecule type" value="Genomic_DNA"/>
</dbReference>
<evidence type="ECO:0000313" key="2">
    <source>
        <dbReference type="Proteomes" id="UP000076738"/>
    </source>
</evidence>
<name>A0A167H7C0_CALVF</name>
<proteinExistence type="predicted"/>
<sequence length="85" mass="9388">MVLCQAARPTRAMRRHLEMTQKHSFAGVGLLRPAVRISGSSHPRLTSPLWTISWFWARTSSGRLDPASARNTLNSITAVTMLSPS</sequence>
<dbReference type="AlphaFoldDB" id="A0A167H7C0"/>
<evidence type="ECO:0000313" key="1">
    <source>
        <dbReference type="EMBL" id="KZO91319.1"/>
    </source>
</evidence>
<keyword evidence="2" id="KW-1185">Reference proteome</keyword>
<reference evidence="1 2" key="1">
    <citation type="journal article" date="2016" name="Mol. Biol. Evol.">
        <title>Comparative Genomics of Early-Diverging Mushroom-Forming Fungi Provides Insights into the Origins of Lignocellulose Decay Capabilities.</title>
        <authorList>
            <person name="Nagy L.G."/>
            <person name="Riley R."/>
            <person name="Tritt A."/>
            <person name="Adam C."/>
            <person name="Daum C."/>
            <person name="Floudas D."/>
            <person name="Sun H."/>
            <person name="Yadav J.S."/>
            <person name="Pangilinan J."/>
            <person name="Larsson K.H."/>
            <person name="Matsuura K."/>
            <person name="Barry K."/>
            <person name="Labutti K."/>
            <person name="Kuo R."/>
            <person name="Ohm R.A."/>
            <person name="Bhattacharya S.S."/>
            <person name="Shirouzu T."/>
            <person name="Yoshinaga Y."/>
            <person name="Martin F.M."/>
            <person name="Grigoriev I.V."/>
            <person name="Hibbett D.S."/>
        </authorList>
    </citation>
    <scope>NUCLEOTIDE SEQUENCE [LARGE SCALE GENOMIC DNA]</scope>
    <source>
        <strain evidence="1 2">TUFC12733</strain>
    </source>
</reference>
<accession>A0A167H7C0</accession>
<protein>
    <submittedName>
        <fullName evidence="1">Uncharacterized protein</fullName>
    </submittedName>
</protein>
<organism evidence="1 2">
    <name type="scientific">Calocera viscosa (strain TUFC12733)</name>
    <dbReference type="NCBI Taxonomy" id="1330018"/>
    <lineage>
        <taxon>Eukaryota</taxon>
        <taxon>Fungi</taxon>
        <taxon>Dikarya</taxon>
        <taxon>Basidiomycota</taxon>
        <taxon>Agaricomycotina</taxon>
        <taxon>Dacrymycetes</taxon>
        <taxon>Dacrymycetales</taxon>
        <taxon>Dacrymycetaceae</taxon>
        <taxon>Calocera</taxon>
    </lineage>
</organism>
<dbReference type="Proteomes" id="UP000076738">
    <property type="component" value="Unassembled WGS sequence"/>
</dbReference>
<gene>
    <name evidence="1" type="ORF">CALVIDRAFT_361529</name>
</gene>